<name>A0ABY8EZV0_9HYPH</name>
<gene>
    <name evidence="3" type="ORF">K1718_21490</name>
</gene>
<dbReference type="Gene3D" id="2.30.30.40">
    <property type="entry name" value="SH3 Domains"/>
    <property type="match status" value="1"/>
</dbReference>
<protein>
    <submittedName>
        <fullName evidence="3">DUF4189 domain-containing protein</fullName>
    </submittedName>
</protein>
<organism evidence="3 4">
    <name type="scientific">Roseibium porphyridii</name>
    <dbReference type="NCBI Taxonomy" id="2866279"/>
    <lineage>
        <taxon>Bacteria</taxon>
        <taxon>Pseudomonadati</taxon>
        <taxon>Pseudomonadota</taxon>
        <taxon>Alphaproteobacteria</taxon>
        <taxon>Hyphomicrobiales</taxon>
        <taxon>Stappiaceae</taxon>
        <taxon>Roseibium</taxon>
    </lineage>
</organism>
<feature type="region of interest" description="Disordered" evidence="1">
    <location>
        <begin position="104"/>
        <end position="136"/>
    </location>
</feature>
<evidence type="ECO:0000259" key="2">
    <source>
        <dbReference type="Pfam" id="PF13827"/>
    </source>
</evidence>
<reference evidence="3 4" key="1">
    <citation type="submission" date="2023-03" db="EMBL/GenBank/DDBJ databases">
        <title>Roseibium porphyridii sp. nov. and Roseibium rhodosorbium sp. nov. isolated from marine algae, Porphyridium cruentum and Rhodosorus marinus, respectively.</title>
        <authorList>
            <person name="Lee M.W."/>
            <person name="Choi B.J."/>
            <person name="Lee J.K."/>
            <person name="Choi D.G."/>
            <person name="Baek J.H."/>
            <person name="Bayburt H."/>
            <person name="Kim J.M."/>
            <person name="Han D.M."/>
            <person name="Kim K.H."/>
            <person name="Jeon C.O."/>
        </authorList>
    </citation>
    <scope>NUCLEOTIDE SEQUENCE [LARGE SCALE GENOMIC DNA]</scope>
    <source>
        <strain evidence="3 4">KMA01</strain>
    </source>
</reference>
<evidence type="ECO:0000313" key="4">
    <source>
        <dbReference type="Proteomes" id="UP001209803"/>
    </source>
</evidence>
<dbReference type="Proteomes" id="UP001209803">
    <property type="component" value="Chromosome"/>
</dbReference>
<evidence type="ECO:0000313" key="3">
    <source>
        <dbReference type="EMBL" id="WFE88708.1"/>
    </source>
</evidence>
<keyword evidence="4" id="KW-1185">Reference proteome</keyword>
<feature type="domain" description="DUF4189" evidence="2">
    <location>
        <begin position="314"/>
        <end position="403"/>
    </location>
</feature>
<dbReference type="InterPro" id="IPR025240">
    <property type="entry name" value="DUF4189"/>
</dbReference>
<accession>A0ABY8EZV0</accession>
<dbReference type="Pfam" id="PF13827">
    <property type="entry name" value="DUF4189"/>
    <property type="match status" value="1"/>
</dbReference>
<dbReference type="RefSeq" id="WP_265680905.1">
    <property type="nucleotide sequence ID" value="NZ_CP120863.1"/>
</dbReference>
<proteinExistence type="predicted"/>
<dbReference type="EMBL" id="CP120863">
    <property type="protein sequence ID" value="WFE88708.1"/>
    <property type="molecule type" value="Genomic_DNA"/>
</dbReference>
<sequence length="404" mass="42439">MKSFVFMGFLAAGVVSGHGISAASESLAYQCNLGDGFAFVQTIPEEGRAVYQGDTGNLNLVPDGRGGYFNDLEEVSFADQNGQPALYLGDVAFACQLAAPRPTRSQTHAGGAVGGNETRLNAQGQSLGGKLRDGPGMNFRQTGSLAEGTWITILTNTGVRFNGYDWFEVATDRGQRGFQWGGIMCSYGQQIAGIFEQCGARSAQNPQQAANAAQQLNVQGQSLGGKLRGGPGTNYAQVGSLTEGTWVTILRNTGVRFDGYDWFEVATDRGQRGFQWGGIMCSNGQQISGIFQQCGSQPPQQPVQNRSTGSAGGWMAFALAPNGAYGHGAAPTQAGAEQFAMNYCGGPQCRIADTTQARCHALAIAPGSNGIGAGESEQAAQGFAMGWCANNGASNCRIEYTYCQ</sequence>
<evidence type="ECO:0000256" key="1">
    <source>
        <dbReference type="SAM" id="MobiDB-lite"/>
    </source>
</evidence>